<evidence type="ECO:0000259" key="4">
    <source>
        <dbReference type="PROSITE" id="PS51898"/>
    </source>
</evidence>
<feature type="compositionally biased region" description="Low complexity" evidence="3">
    <location>
        <begin position="440"/>
        <end position="461"/>
    </location>
</feature>
<dbReference type="Proteomes" id="UP001551176">
    <property type="component" value="Unassembled WGS sequence"/>
</dbReference>
<organism evidence="5 6">
    <name type="scientific">Streptomyces atriruber</name>
    <dbReference type="NCBI Taxonomy" id="545121"/>
    <lineage>
        <taxon>Bacteria</taxon>
        <taxon>Bacillati</taxon>
        <taxon>Actinomycetota</taxon>
        <taxon>Actinomycetes</taxon>
        <taxon>Kitasatosporales</taxon>
        <taxon>Streptomycetaceae</taxon>
        <taxon>Streptomyces</taxon>
    </lineage>
</organism>
<dbReference type="InterPro" id="IPR010998">
    <property type="entry name" value="Integrase_recombinase_N"/>
</dbReference>
<dbReference type="PROSITE" id="PS51898">
    <property type="entry name" value="TYR_RECOMBINASE"/>
    <property type="match status" value="1"/>
</dbReference>
<accession>A0ABV3BXM8</accession>
<evidence type="ECO:0000256" key="2">
    <source>
        <dbReference type="ARBA" id="ARBA00023172"/>
    </source>
</evidence>
<keyword evidence="1" id="KW-0238">DNA-binding</keyword>
<dbReference type="SUPFAM" id="SSF56349">
    <property type="entry name" value="DNA breaking-rejoining enzymes"/>
    <property type="match status" value="1"/>
</dbReference>
<dbReference type="EMBL" id="JBEYXV010000022">
    <property type="protein sequence ID" value="MEU6825749.1"/>
    <property type="molecule type" value="Genomic_DNA"/>
</dbReference>
<dbReference type="Pfam" id="PF00589">
    <property type="entry name" value="Phage_integrase"/>
    <property type="match status" value="1"/>
</dbReference>
<proteinExistence type="predicted"/>
<keyword evidence="6" id="KW-1185">Reference proteome</keyword>
<comment type="caution">
    <text evidence="5">The sequence shown here is derived from an EMBL/GenBank/DDBJ whole genome shotgun (WGS) entry which is preliminary data.</text>
</comment>
<keyword evidence="2" id="KW-0233">DNA recombination</keyword>
<reference evidence="5 6" key="1">
    <citation type="submission" date="2024-06" db="EMBL/GenBank/DDBJ databases">
        <title>The Natural Products Discovery Center: Release of the First 8490 Sequenced Strains for Exploring Actinobacteria Biosynthetic Diversity.</title>
        <authorList>
            <person name="Kalkreuter E."/>
            <person name="Kautsar S.A."/>
            <person name="Yang D."/>
            <person name="Bader C.D."/>
            <person name="Teijaro C.N."/>
            <person name="Fluegel L."/>
            <person name="Davis C.M."/>
            <person name="Simpson J.R."/>
            <person name="Lauterbach L."/>
            <person name="Steele A.D."/>
            <person name="Gui C."/>
            <person name="Meng S."/>
            <person name="Li G."/>
            <person name="Viehrig K."/>
            <person name="Ye F."/>
            <person name="Su P."/>
            <person name="Kiefer A.F."/>
            <person name="Nichols A."/>
            <person name="Cepeda A.J."/>
            <person name="Yan W."/>
            <person name="Fan B."/>
            <person name="Jiang Y."/>
            <person name="Adhikari A."/>
            <person name="Zheng C.-J."/>
            <person name="Schuster L."/>
            <person name="Cowan T.M."/>
            <person name="Smanski M.J."/>
            <person name="Chevrette M.G."/>
            <person name="De Carvalho L.P.S."/>
            <person name="Shen B."/>
        </authorList>
    </citation>
    <scope>NUCLEOTIDE SEQUENCE [LARGE SCALE GENOMIC DNA]</scope>
    <source>
        <strain evidence="5 6">NPDC046838</strain>
    </source>
</reference>
<feature type="domain" description="Tyr recombinase" evidence="4">
    <location>
        <begin position="174"/>
        <end position="430"/>
    </location>
</feature>
<evidence type="ECO:0000256" key="3">
    <source>
        <dbReference type="SAM" id="MobiDB-lite"/>
    </source>
</evidence>
<dbReference type="InterPro" id="IPR050090">
    <property type="entry name" value="Tyrosine_recombinase_XerCD"/>
</dbReference>
<feature type="compositionally biased region" description="Basic and acidic residues" evidence="3">
    <location>
        <begin position="462"/>
        <end position="471"/>
    </location>
</feature>
<evidence type="ECO:0000313" key="6">
    <source>
        <dbReference type="Proteomes" id="UP001551176"/>
    </source>
</evidence>
<protein>
    <submittedName>
        <fullName evidence="5">Tyrosine-type recombinase/integrase</fullName>
    </submittedName>
</protein>
<dbReference type="Gene3D" id="1.10.443.10">
    <property type="entry name" value="Intergrase catalytic core"/>
    <property type="match status" value="1"/>
</dbReference>
<sequence>MSPRKANNESSIYFGADGWWHGRVTMGVKNDGSPDRRHRRAKTKPEIKRKVRELERQRDQGRAPSAGRKPTVAKWMETYLTDIASLKLKPRSLDDYWSKTRNDIVPGVGQHRIDKLQPEHLERMYRAMLDAGHAPSHVLKVHRILSRALKIAHRRRMISENVATLVDPPSVDETEANPFTQDESKAFLDAAAKRPTLMRWIVGVGMGFRQGETLGLRWSYVDLEAELFHPKWQLQRLTWRHGCEDPHACGGRLHRFEPCPPKCTRHEAYKRGCPKPCTKTCTKHASACPQRKEGGLVFTRPKTKKSQNPVPIPPVFIPFLRDHKARQDEMRTAAAELWQEHDVVFSRPDGRPLDPRQDYAEFKELLTEAGIDDRRLYDGSRHTAGTILNELGVDMPTIMEILRHTQISQTRRYVKGRSHLSKDAMRRMGEFFVPGPQSPAPNASQSPSQSTPSGPSQGPTETRTETADTRAARSRRRRRIR</sequence>
<dbReference type="InterPro" id="IPR002104">
    <property type="entry name" value="Integrase_catalytic"/>
</dbReference>
<feature type="region of interest" description="Disordered" evidence="3">
    <location>
        <begin position="430"/>
        <end position="481"/>
    </location>
</feature>
<feature type="compositionally biased region" description="Basic and acidic residues" evidence="3">
    <location>
        <begin position="43"/>
        <end position="61"/>
    </location>
</feature>
<feature type="region of interest" description="Disordered" evidence="3">
    <location>
        <begin position="27"/>
        <end position="70"/>
    </location>
</feature>
<feature type="compositionally biased region" description="Basic residues" evidence="3">
    <location>
        <begin position="472"/>
        <end position="481"/>
    </location>
</feature>
<dbReference type="Gene3D" id="1.10.150.130">
    <property type="match status" value="1"/>
</dbReference>
<dbReference type="InterPro" id="IPR013762">
    <property type="entry name" value="Integrase-like_cat_sf"/>
</dbReference>
<evidence type="ECO:0000313" key="5">
    <source>
        <dbReference type="EMBL" id="MEU6825749.1"/>
    </source>
</evidence>
<evidence type="ECO:0000256" key="1">
    <source>
        <dbReference type="ARBA" id="ARBA00023125"/>
    </source>
</evidence>
<dbReference type="PANTHER" id="PTHR30349">
    <property type="entry name" value="PHAGE INTEGRASE-RELATED"/>
    <property type="match status" value="1"/>
</dbReference>
<gene>
    <name evidence="5" type="ORF">ABZ921_34485</name>
</gene>
<dbReference type="InterPro" id="IPR011010">
    <property type="entry name" value="DNA_brk_join_enz"/>
</dbReference>
<dbReference type="PANTHER" id="PTHR30349:SF91">
    <property type="entry name" value="INTA PROTEIN"/>
    <property type="match status" value="1"/>
</dbReference>
<name>A0ABV3BXM8_9ACTN</name>
<dbReference type="RefSeq" id="WP_359356463.1">
    <property type="nucleotide sequence ID" value="NZ_JBEYXV010000022.1"/>
</dbReference>